<organism evidence="2 3">
    <name type="scientific">Catonella massiliensis</name>
    <dbReference type="NCBI Taxonomy" id="2799636"/>
    <lineage>
        <taxon>Bacteria</taxon>
        <taxon>Bacillati</taxon>
        <taxon>Bacillota</taxon>
        <taxon>Clostridia</taxon>
        <taxon>Lachnospirales</taxon>
        <taxon>Lachnospiraceae</taxon>
        <taxon>Catonella</taxon>
    </lineage>
</organism>
<dbReference type="RefSeq" id="WP_208428316.1">
    <property type="nucleotide sequence ID" value="NZ_JAEPRJ010000001.1"/>
</dbReference>
<sequence>MKKKKLMFFCGFIIMFVVMVFFVLNALQHPELSFDIPLNVLYLLYLAYVVIMIVFLVKFLTTKK</sequence>
<dbReference type="Proteomes" id="UP000604730">
    <property type="component" value="Unassembled WGS sequence"/>
</dbReference>
<name>A0ABS1IY68_9FIRM</name>
<reference evidence="2 3" key="1">
    <citation type="submission" date="2021-01" db="EMBL/GenBank/DDBJ databases">
        <title>Isolation and description of Catonella massiliensis sp. nov., a novel Catonella species, isolated from a stable periodontitis subject.</title>
        <authorList>
            <person name="Antezack A."/>
            <person name="Boxberger M."/>
            <person name="La Scola B."/>
            <person name="Monnet-Corti V."/>
        </authorList>
    </citation>
    <scope>NUCLEOTIDE SEQUENCE [LARGE SCALE GENOMIC DNA]</scope>
    <source>
        <strain evidence="2 3">Marseille-Q4567</strain>
    </source>
</reference>
<proteinExistence type="predicted"/>
<feature type="transmembrane region" description="Helical" evidence="1">
    <location>
        <begin position="40"/>
        <end position="60"/>
    </location>
</feature>
<keyword evidence="1" id="KW-0812">Transmembrane</keyword>
<accession>A0ABS1IY68</accession>
<dbReference type="EMBL" id="JAEPRJ010000001">
    <property type="protein sequence ID" value="MBK5896760.1"/>
    <property type="molecule type" value="Genomic_DNA"/>
</dbReference>
<gene>
    <name evidence="2" type="ORF">JJN12_03025</name>
</gene>
<keyword evidence="3" id="KW-1185">Reference proteome</keyword>
<evidence type="ECO:0000313" key="3">
    <source>
        <dbReference type="Proteomes" id="UP000604730"/>
    </source>
</evidence>
<protein>
    <submittedName>
        <fullName evidence="2">Uncharacterized protein</fullName>
    </submittedName>
</protein>
<keyword evidence="1" id="KW-0472">Membrane</keyword>
<feature type="transmembrane region" description="Helical" evidence="1">
    <location>
        <begin position="7"/>
        <end position="28"/>
    </location>
</feature>
<comment type="caution">
    <text evidence="2">The sequence shown here is derived from an EMBL/GenBank/DDBJ whole genome shotgun (WGS) entry which is preliminary data.</text>
</comment>
<evidence type="ECO:0000313" key="2">
    <source>
        <dbReference type="EMBL" id="MBK5896760.1"/>
    </source>
</evidence>
<keyword evidence="1" id="KW-1133">Transmembrane helix</keyword>
<evidence type="ECO:0000256" key="1">
    <source>
        <dbReference type="SAM" id="Phobius"/>
    </source>
</evidence>